<protein>
    <submittedName>
        <fullName evidence="9">Tannase/feruloyl esterase family alpha/beta hydrolase</fullName>
    </submittedName>
</protein>
<keyword evidence="6" id="KW-0106">Calcium</keyword>
<gene>
    <name evidence="9" type="ORF">DL237_14705</name>
</gene>
<evidence type="ECO:0000256" key="2">
    <source>
        <dbReference type="ARBA" id="ARBA00022487"/>
    </source>
</evidence>
<dbReference type="InterPro" id="IPR011118">
    <property type="entry name" value="Tannase/feruloyl_esterase"/>
</dbReference>
<evidence type="ECO:0000256" key="7">
    <source>
        <dbReference type="ARBA" id="ARBA00023157"/>
    </source>
</evidence>
<dbReference type="Gene3D" id="3.40.50.1820">
    <property type="entry name" value="alpha/beta hydrolase"/>
    <property type="match status" value="1"/>
</dbReference>
<dbReference type="GO" id="GO:0046872">
    <property type="term" value="F:metal ion binding"/>
    <property type="evidence" value="ECO:0007669"/>
    <property type="project" value="UniProtKB-KW"/>
</dbReference>
<dbReference type="GO" id="GO:0052689">
    <property type="term" value="F:carboxylic ester hydrolase activity"/>
    <property type="evidence" value="ECO:0007669"/>
    <property type="project" value="UniProtKB-KW"/>
</dbReference>
<evidence type="ECO:0000256" key="5">
    <source>
        <dbReference type="ARBA" id="ARBA00022801"/>
    </source>
</evidence>
<dbReference type="PANTHER" id="PTHR33938">
    <property type="entry name" value="FERULOYL ESTERASE B-RELATED"/>
    <property type="match status" value="1"/>
</dbReference>
<comment type="similarity">
    <text evidence="1">Belongs to the tannase family.</text>
</comment>
<reference evidence="9 10" key="1">
    <citation type="submission" date="2018-08" db="EMBL/GenBank/DDBJ databases">
        <title>Pseudooceanicola sediminis CY03 in the family Rhodobacteracea.</title>
        <authorList>
            <person name="Zhang Y.-J."/>
        </authorList>
    </citation>
    <scope>NUCLEOTIDE SEQUENCE [LARGE SCALE GENOMIC DNA]</scope>
    <source>
        <strain evidence="9 10">CY03</strain>
    </source>
</reference>
<keyword evidence="3" id="KW-0479">Metal-binding</keyword>
<keyword evidence="7" id="KW-1015">Disulfide bond</keyword>
<evidence type="ECO:0000256" key="6">
    <source>
        <dbReference type="ARBA" id="ARBA00022837"/>
    </source>
</evidence>
<dbReference type="Pfam" id="PF07519">
    <property type="entry name" value="Tannase"/>
    <property type="match status" value="1"/>
</dbReference>
<accession>A0A399IY20</accession>
<evidence type="ECO:0000313" key="9">
    <source>
        <dbReference type="EMBL" id="RII37921.1"/>
    </source>
</evidence>
<dbReference type="InterPro" id="IPR029058">
    <property type="entry name" value="AB_hydrolase_fold"/>
</dbReference>
<dbReference type="AlphaFoldDB" id="A0A399IY20"/>
<dbReference type="OrthoDB" id="7197884at2"/>
<organism evidence="9 10">
    <name type="scientific">Pseudooceanicola sediminis</name>
    <dbReference type="NCBI Taxonomy" id="2211117"/>
    <lineage>
        <taxon>Bacteria</taxon>
        <taxon>Pseudomonadati</taxon>
        <taxon>Pseudomonadota</taxon>
        <taxon>Alphaproteobacteria</taxon>
        <taxon>Rhodobacterales</taxon>
        <taxon>Paracoccaceae</taxon>
        <taxon>Pseudooceanicola</taxon>
    </lineage>
</organism>
<evidence type="ECO:0000256" key="4">
    <source>
        <dbReference type="ARBA" id="ARBA00022729"/>
    </source>
</evidence>
<feature type="signal peptide" evidence="8">
    <location>
        <begin position="1"/>
        <end position="21"/>
    </location>
</feature>
<name>A0A399IY20_9RHOB</name>
<evidence type="ECO:0000256" key="3">
    <source>
        <dbReference type="ARBA" id="ARBA00022723"/>
    </source>
</evidence>
<evidence type="ECO:0000313" key="10">
    <source>
        <dbReference type="Proteomes" id="UP000265848"/>
    </source>
</evidence>
<keyword evidence="5 9" id="KW-0378">Hydrolase</keyword>
<feature type="chain" id="PRO_5017430140" evidence="8">
    <location>
        <begin position="22"/>
        <end position="546"/>
    </location>
</feature>
<dbReference type="EMBL" id="QWJJ01000013">
    <property type="protein sequence ID" value="RII37921.1"/>
    <property type="molecule type" value="Genomic_DNA"/>
</dbReference>
<dbReference type="PANTHER" id="PTHR33938:SF15">
    <property type="entry name" value="FERULOYL ESTERASE B-RELATED"/>
    <property type="match status" value="1"/>
</dbReference>
<dbReference type="SUPFAM" id="SSF53474">
    <property type="entry name" value="alpha/beta-Hydrolases"/>
    <property type="match status" value="1"/>
</dbReference>
<sequence length="546" mass="57523">MMRNLLLAGAMLAGTTHAAWAVTCDEALTIAVEGVTLTDASAQAAGDGLPAHCILHGEMGARTGDDGQPYALRFELRLPDTWDGRFMHQFNGGNDGEVKPALGMWSNLPDGTGALARGMAVVSSDAGHDGAARPETGLVAGNAFGFDFEARRMYGYGAVAMLNPAALELTTAYYGHAPDYSYGAGTSNGGRHAMVAAERMPGAFDGILAGYPGFNLPRAALQHAWDVQSFRSAGPSLAKAFSPADMAVAADKITQACDALDGLEDGMVFDLKGCQAAFDPDSMTCTADMQENCLRPEQTAALVRIHKGPHLADGTALYSDWAWDPGLASGGWRFWKLESPIPPWGKKPIIAVMGAGSLAQVFTTPPSDVDGTPEALENYLMNFDFEASADAINATTAAFPESAMQVMTPPHSDNPTLAEFQAEGGKLLIFHGQADPVFSILDTIKWFDTLHSNTPEADEFTRLYTIPGMPHGAGGNAADEADLLGALIDWVEQDKAPGALTAHVRTANDEAASNMGASRPLCPYPSFAVYTGDNPAMADSFTCSDS</sequence>
<dbReference type="RefSeq" id="WP_119399845.1">
    <property type="nucleotide sequence ID" value="NZ_QWJJ01000013.1"/>
</dbReference>
<keyword evidence="4 8" id="KW-0732">Signal</keyword>
<proteinExistence type="inferred from homology"/>
<dbReference type="Proteomes" id="UP000265848">
    <property type="component" value="Unassembled WGS sequence"/>
</dbReference>
<keyword evidence="2" id="KW-0719">Serine esterase</keyword>
<evidence type="ECO:0000256" key="8">
    <source>
        <dbReference type="SAM" id="SignalP"/>
    </source>
</evidence>
<evidence type="ECO:0000256" key="1">
    <source>
        <dbReference type="ARBA" id="ARBA00006249"/>
    </source>
</evidence>
<keyword evidence="10" id="KW-1185">Reference proteome</keyword>
<comment type="caution">
    <text evidence="9">The sequence shown here is derived from an EMBL/GenBank/DDBJ whole genome shotgun (WGS) entry which is preliminary data.</text>
</comment>